<dbReference type="SUPFAM" id="SSF57903">
    <property type="entry name" value="FYVE/PHD zinc finger"/>
    <property type="match status" value="1"/>
</dbReference>
<gene>
    <name evidence="3" type="ORF">FJV41_06635</name>
</gene>
<evidence type="ECO:0000256" key="1">
    <source>
        <dbReference type="SAM" id="MobiDB-lite"/>
    </source>
</evidence>
<feature type="domain" description="J" evidence="2">
    <location>
        <begin position="315"/>
        <end position="377"/>
    </location>
</feature>
<dbReference type="AlphaFoldDB" id="A0A540X6E1"/>
<evidence type="ECO:0000313" key="4">
    <source>
        <dbReference type="Proteomes" id="UP000315369"/>
    </source>
</evidence>
<dbReference type="CDD" id="cd06257">
    <property type="entry name" value="DnaJ"/>
    <property type="match status" value="1"/>
</dbReference>
<comment type="caution">
    <text evidence="3">The sequence shown here is derived from an EMBL/GenBank/DDBJ whole genome shotgun (WGS) entry which is preliminary data.</text>
</comment>
<feature type="compositionally biased region" description="Basic and acidic residues" evidence="1">
    <location>
        <begin position="286"/>
        <end position="298"/>
    </location>
</feature>
<dbReference type="InterPro" id="IPR001623">
    <property type="entry name" value="DnaJ_domain"/>
</dbReference>
<dbReference type="InterPro" id="IPR011011">
    <property type="entry name" value="Znf_FYVE_PHD"/>
</dbReference>
<evidence type="ECO:0000313" key="3">
    <source>
        <dbReference type="EMBL" id="TQF16831.1"/>
    </source>
</evidence>
<organism evidence="3 4">
    <name type="scientific">Myxococcus llanfairpwllgwyngyllgogerychwyrndrobwllllantysiliogogogochensis</name>
    <dbReference type="NCBI Taxonomy" id="2590453"/>
    <lineage>
        <taxon>Bacteria</taxon>
        <taxon>Pseudomonadati</taxon>
        <taxon>Myxococcota</taxon>
        <taxon>Myxococcia</taxon>
        <taxon>Myxococcales</taxon>
        <taxon>Cystobacterineae</taxon>
        <taxon>Myxococcaceae</taxon>
        <taxon>Myxococcus</taxon>
    </lineage>
</organism>
<dbReference type="PROSITE" id="PS50076">
    <property type="entry name" value="DNAJ_2"/>
    <property type="match status" value="1"/>
</dbReference>
<feature type="region of interest" description="Disordered" evidence="1">
    <location>
        <begin position="283"/>
        <end position="324"/>
    </location>
</feature>
<proteinExistence type="predicted"/>
<dbReference type="Proteomes" id="UP000315369">
    <property type="component" value="Unassembled WGS sequence"/>
</dbReference>
<evidence type="ECO:0000259" key="2">
    <source>
        <dbReference type="PROSITE" id="PS50076"/>
    </source>
</evidence>
<dbReference type="EMBL" id="VIFM01000017">
    <property type="protein sequence ID" value="TQF16831.1"/>
    <property type="molecule type" value="Genomic_DNA"/>
</dbReference>
<protein>
    <submittedName>
        <fullName evidence="3">J domain-containing protein</fullName>
    </submittedName>
</protein>
<dbReference type="Gene3D" id="1.10.287.110">
    <property type="entry name" value="DnaJ domain"/>
    <property type="match status" value="1"/>
</dbReference>
<dbReference type="PRINTS" id="PR00625">
    <property type="entry name" value="JDOMAIN"/>
</dbReference>
<reference evidence="3 4" key="1">
    <citation type="submission" date="2019-06" db="EMBL/GenBank/DDBJ databases">
        <authorList>
            <person name="Livingstone P."/>
            <person name="Whitworth D."/>
        </authorList>
    </citation>
    <scope>NUCLEOTIDE SEQUENCE [LARGE SCALE GENOMIC DNA]</scope>
    <source>
        <strain evidence="3 4">AM401</strain>
    </source>
</reference>
<dbReference type="Pfam" id="PF00226">
    <property type="entry name" value="DnaJ"/>
    <property type="match status" value="1"/>
</dbReference>
<dbReference type="InterPro" id="IPR036869">
    <property type="entry name" value="J_dom_sf"/>
</dbReference>
<accession>A0A540X6E1</accession>
<name>A0A540X6E1_9BACT</name>
<dbReference type="SMART" id="SM00271">
    <property type="entry name" value="DnaJ"/>
    <property type="match status" value="1"/>
</dbReference>
<sequence>METLTAGLLGFGSRRLAGRCESCGDAVCETCLSTQVLDATDFRARAGTSAQAGVQVKGRVCRSCLWDVLMDRGETPPFPAPRGQRERARRTARESCTHGDVKPCMAFCPTCGDEVSWKSEHGNPSCEACGAPSHRDFNCCWACGESFEEENAPRPVARGYRLDFDCDAPECTGKLAWLMPFCPWCGEEKHWEHEGSLECDECEVRLDQGWAFCVRCGEEAPLPDDCPRCGVGLEEAASAARCERCHHVVCGDCCDVRVVTQDGGEAQERLLCAGCAEGFDPVGEEEAPRPRDEAREGPPEEPEEPAEPPAETPPTAWEVLGVSPGAPLPDVKRAYLALVAQYHPDKVAQLGPKLQALAQEETRRIIEAWEQVRKQSRP</sequence>
<keyword evidence="4" id="KW-1185">Reference proteome</keyword>
<dbReference type="OrthoDB" id="9779622at2"/>
<dbReference type="SUPFAM" id="SSF46565">
    <property type="entry name" value="Chaperone J-domain"/>
    <property type="match status" value="1"/>
</dbReference>